<evidence type="ECO:0000256" key="1">
    <source>
        <dbReference type="ARBA" id="ARBA00023015"/>
    </source>
</evidence>
<dbReference type="RefSeq" id="WP_267991154.1">
    <property type="nucleotide sequence ID" value="NZ_JAPJZI010000001.1"/>
</dbReference>
<gene>
    <name evidence="5" type="ORF">OQ273_14220</name>
</gene>
<dbReference type="SUPFAM" id="SSF53822">
    <property type="entry name" value="Periplasmic binding protein-like I"/>
    <property type="match status" value="1"/>
</dbReference>
<dbReference type="AlphaFoldDB" id="A0A9X3UMI8"/>
<name>A0A9X3UMI8_9HYPH</name>
<dbReference type="Proteomes" id="UP001151234">
    <property type="component" value="Unassembled WGS sequence"/>
</dbReference>
<evidence type="ECO:0000259" key="4">
    <source>
        <dbReference type="PROSITE" id="PS50932"/>
    </source>
</evidence>
<dbReference type="InterPro" id="IPR010982">
    <property type="entry name" value="Lambda_DNA-bd_dom_sf"/>
</dbReference>
<proteinExistence type="predicted"/>
<dbReference type="PRINTS" id="PR00036">
    <property type="entry name" value="HTHLACI"/>
</dbReference>
<dbReference type="PANTHER" id="PTHR30146:SF149">
    <property type="entry name" value="HTH-TYPE TRANSCRIPTIONAL REGULATOR EBGR"/>
    <property type="match status" value="1"/>
</dbReference>
<dbReference type="Gene3D" id="3.40.50.2300">
    <property type="match status" value="2"/>
</dbReference>
<dbReference type="CDD" id="cd01392">
    <property type="entry name" value="HTH_LacI"/>
    <property type="match status" value="1"/>
</dbReference>
<comment type="caution">
    <text evidence="5">The sequence shown here is derived from an EMBL/GenBank/DDBJ whole genome shotgun (WGS) entry which is preliminary data.</text>
</comment>
<evidence type="ECO:0000313" key="6">
    <source>
        <dbReference type="Proteomes" id="UP001151234"/>
    </source>
</evidence>
<dbReference type="SMART" id="SM00354">
    <property type="entry name" value="HTH_LACI"/>
    <property type="match status" value="1"/>
</dbReference>
<feature type="domain" description="HTH lacI-type" evidence="4">
    <location>
        <begin position="27"/>
        <end position="83"/>
    </location>
</feature>
<dbReference type="SUPFAM" id="SSF47413">
    <property type="entry name" value="lambda repressor-like DNA-binding domains"/>
    <property type="match status" value="1"/>
</dbReference>
<organism evidence="5 6">
    <name type="scientific">Hoeflea prorocentri</name>
    <dbReference type="NCBI Taxonomy" id="1922333"/>
    <lineage>
        <taxon>Bacteria</taxon>
        <taxon>Pseudomonadati</taxon>
        <taxon>Pseudomonadota</taxon>
        <taxon>Alphaproteobacteria</taxon>
        <taxon>Hyphomicrobiales</taxon>
        <taxon>Rhizobiaceae</taxon>
        <taxon>Hoeflea</taxon>
    </lineage>
</organism>
<evidence type="ECO:0000313" key="5">
    <source>
        <dbReference type="EMBL" id="MDA5399734.1"/>
    </source>
</evidence>
<dbReference type="PROSITE" id="PS00356">
    <property type="entry name" value="HTH_LACI_1"/>
    <property type="match status" value="1"/>
</dbReference>
<dbReference type="CDD" id="cd01544">
    <property type="entry name" value="PBP1_GalR"/>
    <property type="match status" value="1"/>
</dbReference>
<dbReference type="Pfam" id="PF00356">
    <property type="entry name" value="LacI"/>
    <property type="match status" value="1"/>
</dbReference>
<dbReference type="Gene3D" id="1.10.260.40">
    <property type="entry name" value="lambda repressor-like DNA-binding domains"/>
    <property type="match status" value="1"/>
</dbReference>
<keyword evidence="6" id="KW-1185">Reference proteome</keyword>
<keyword evidence="3" id="KW-0804">Transcription</keyword>
<keyword evidence="1" id="KW-0805">Transcription regulation</keyword>
<dbReference type="InterPro" id="IPR000843">
    <property type="entry name" value="HTH_LacI"/>
</dbReference>
<dbReference type="Pfam" id="PF13377">
    <property type="entry name" value="Peripla_BP_3"/>
    <property type="match status" value="1"/>
</dbReference>
<dbReference type="InterPro" id="IPR028082">
    <property type="entry name" value="Peripla_BP_I"/>
</dbReference>
<dbReference type="EMBL" id="JAPJZI010000001">
    <property type="protein sequence ID" value="MDA5399734.1"/>
    <property type="molecule type" value="Genomic_DNA"/>
</dbReference>
<evidence type="ECO:0000256" key="2">
    <source>
        <dbReference type="ARBA" id="ARBA00023125"/>
    </source>
</evidence>
<evidence type="ECO:0000256" key="3">
    <source>
        <dbReference type="ARBA" id="ARBA00023163"/>
    </source>
</evidence>
<dbReference type="PANTHER" id="PTHR30146">
    <property type="entry name" value="LACI-RELATED TRANSCRIPTIONAL REPRESSOR"/>
    <property type="match status" value="1"/>
</dbReference>
<dbReference type="PROSITE" id="PS50932">
    <property type="entry name" value="HTH_LACI_2"/>
    <property type="match status" value="1"/>
</dbReference>
<dbReference type="GO" id="GO:0003700">
    <property type="term" value="F:DNA-binding transcription factor activity"/>
    <property type="evidence" value="ECO:0007669"/>
    <property type="project" value="TreeGrafter"/>
</dbReference>
<sequence>MTDRTGCAITFQAEAAGWIGYRVSYVATIKDIADKVGVSPTTVSRVLNADPTLSVSKKVRVEVTETAAELNYEVRGTKRKTFGNGETVYPHLDDVIILQGLSDEQELEDPYYVGLRLGIERACRSAGLPVRIVYANESNGFNPGSRTGIAVVGHHDMSSLQAVLNRRTNVVFVGTEYEKYDRDVVYHDLSNSMRKLLSGLTKAGYRNFGFIGGRYDADEPEAIETGERLSSFRDWLTAEGLYDKSLVRQEGKTPQNGYQLTRDLIDQDRQPDVIVAATDSLAIGAYMALKDAGKQIGGDIAVVAFNDIPAARHLVPPLTTVKLPAELIGKTAFELLQEQAEGRVTTKRVILGSDIVWRESCRTPENTDDVF</sequence>
<keyword evidence="2 5" id="KW-0238">DNA-binding</keyword>
<protein>
    <submittedName>
        <fullName evidence="5">LacI family DNA-binding transcriptional regulator</fullName>
    </submittedName>
</protein>
<reference evidence="5" key="1">
    <citation type="submission" date="2022-11" db="EMBL/GenBank/DDBJ databases">
        <title>Draft genome sequence of Hoeflea poritis E7-10 and Hoeflea prorocentri PM5-8, separated from scleractinian coral Porites lutea and marine dinoflagellate.</title>
        <authorList>
            <person name="Zhang G."/>
            <person name="Wei Q."/>
            <person name="Cai L."/>
        </authorList>
    </citation>
    <scope>NUCLEOTIDE SEQUENCE</scope>
    <source>
        <strain evidence="5">PM5-8</strain>
    </source>
</reference>
<dbReference type="GO" id="GO:0000976">
    <property type="term" value="F:transcription cis-regulatory region binding"/>
    <property type="evidence" value="ECO:0007669"/>
    <property type="project" value="TreeGrafter"/>
</dbReference>
<dbReference type="InterPro" id="IPR046335">
    <property type="entry name" value="LacI/GalR-like_sensor"/>
</dbReference>
<accession>A0A9X3UMI8</accession>